<dbReference type="Proteomes" id="UP001307849">
    <property type="component" value="Unassembled WGS sequence"/>
</dbReference>
<proteinExistence type="predicted"/>
<accession>A0AAN8NBM1</accession>
<dbReference type="EMBL" id="JAVHJM010000014">
    <property type="protein sequence ID" value="KAK6498135.1"/>
    <property type="molecule type" value="Genomic_DNA"/>
</dbReference>
<evidence type="ECO:0000313" key="2">
    <source>
        <dbReference type="Proteomes" id="UP001307849"/>
    </source>
</evidence>
<protein>
    <submittedName>
        <fullName evidence="1">Uncharacterized protein</fullName>
    </submittedName>
</protein>
<gene>
    <name evidence="1" type="ORF">TWF506_004374</name>
</gene>
<sequence length="137" mass="15564">MASGCFRDMCVEAEIDETGAKPLAYGMSLEAFQIISAWVYGYGEDSLKSRTNGEIIGSFLIRLEEFRMTEYKEMEELRVALLKHLFWLELNATASTSGAKTPKTKSEFLDYVYGLSLYHDREMLADLVKKSIPNPPF</sequence>
<comment type="caution">
    <text evidence="1">The sequence shown here is derived from an EMBL/GenBank/DDBJ whole genome shotgun (WGS) entry which is preliminary data.</text>
</comment>
<reference evidence="1 2" key="1">
    <citation type="submission" date="2019-10" db="EMBL/GenBank/DDBJ databases">
        <authorList>
            <person name="Palmer J.M."/>
        </authorList>
    </citation>
    <scope>NUCLEOTIDE SEQUENCE [LARGE SCALE GENOMIC DNA]</scope>
    <source>
        <strain evidence="1 2">TWF506</strain>
    </source>
</reference>
<name>A0AAN8NBM1_9PEZI</name>
<organism evidence="1 2">
    <name type="scientific">Arthrobotrys conoides</name>
    <dbReference type="NCBI Taxonomy" id="74498"/>
    <lineage>
        <taxon>Eukaryota</taxon>
        <taxon>Fungi</taxon>
        <taxon>Dikarya</taxon>
        <taxon>Ascomycota</taxon>
        <taxon>Pezizomycotina</taxon>
        <taxon>Orbiliomycetes</taxon>
        <taxon>Orbiliales</taxon>
        <taxon>Orbiliaceae</taxon>
        <taxon>Arthrobotrys</taxon>
    </lineage>
</organism>
<evidence type="ECO:0000313" key="1">
    <source>
        <dbReference type="EMBL" id="KAK6498135.1"/>
    </source>
</evidence>
<keyword evidence="2" id="KW-1185">Reference proteome</keyword>
<dbReference type="AlphaFoldDB" id="A0AAN8NBM1"/>